<evidence type="ECO:0000313" key="1">
    <source>
        <dbReference type="EMBL" id="REE04643.1"/>
    </source>
</evidence>
<accession>A0A3D9LHV4</accession>
<dbReference type="Gene3D" id="1.20.58.220">
    <property type="entry name" value="Phosphate transport system protein phou homolog 2, domain 2"/>
    <property type="match status" value="1"/>
</dbReference>
<dbReference type="OrthoDB" id="9797568at2"/>
<organism evidence="1 2">
    <name type="scientific">Citricoccus muralis</name>
    <dbReference type="NCBI Taxonomy" id="169134"/>
    <lineage>
        <taxon>Bacteria</taxon>
        <taxon>Bacillati</taxon>
        <taxon>Actinomycetota</taxon>
        <taxon>Actinomycetes</taxon>
        <taxon>Micrococcales</taxon>
        <taxon>Micrococcaceae</taxon>
        <taxon>Citricoccus</taxon>
    </lineage>
</organism>
<dbReference type="Proteomes" id="UP000256727">
    <property type="component" value="Unassembled WGS sequence"/>
</dbReference>
<dbReference type="InterPro" id="IPR038078">
    <property type="entry name" value="PhoU-like_sf"/>
</dbReference>
<keyword evidence="2" id="KW-1185">Reference proteome</keyword>
<evidence type="ECO:0008006" key="3">
    <source>
        <dbReference type="Google" id="ProtNLM"/>
    </source>
</evidence>
<name>A0A3D9LHV4_9MICC</name>
<dbReference type="RefSeq" id="WP_115932536.1">
    <property type="nucleotide sequence ID" value="NZ_QREH01000001.1"/>
</dbReference>
<sequence>MNLSLSSLLAPDTASLEHLAALADGLGAAVHQVAQLMGSSKAAAEEVSTRLSEIDSESSGRHMALLTSLRSSFITPLPRQDLYLMADGLNNAVEKVCNAGLLIVSTEQYRLPAEAMDILETLGRQAELLQEATAQFRALDALEETWIQLQRNSKRAERVMVEWVSGMTGDLLQRSYNRQREAAHAVDAAIVAVRQITVHVGSVLVQES</sequence>
<dbReference type="EMBL" id="QREH01000001">
    <property type="protein sequence ID" value="REE04643.1"/>
    <property type="molecule type" value="Genomic_DNA"/>
</dbReference>
<evidence type="ECO:0000313" key="2">
    <source>
        <dbReference type="Proteomes" id="UP000256727"/>
    </source>
</evidence>
<reference evidence="1 2" key="1">
    <citation type="submission" date="2018-07" db="EMBL/GenBank/DDBJ databases">
        <title>Sequencing the genomes of 1000 actinobacteria strains.</title>
        <authorList>
            <person name="Klenk H.-P."/>
        </authorList>
    </citation>
    <scope>NUCLEOTIDE SEQUENCE [LARGE SCALE GENOMIC DNA]</scope>
    <source>
        <strain evidence="1 2">DSM 14442</strain>
    </source>
</reference>
<gene>
    <name evidence="1" type="ORF">C8E99_2483</name>
</gene>
<protein>
    <recommendedName>
        <fullName evidence="3">Nuclease PIN</fullName>
    </recommendedName>
</protein>
<dbReference type="AlphaFoldDB" id="A0A3D9LHV4"/>
<proteinExistence type="predicted"/>
<comment type="caution">
    <text evidence="1">The sequence shown here is derived from an EMBL/GenBank/DDBJ whole genome shotgun (WGS) entry which is preliminary data.</text>
</comment>